<dbReference type="KEGG" id="aak:AA2016_1562"/>
<accession>A0AAC8YLZ3</accession>
<gene>
    <name evidence="2" type="ORF">AA2016_1562</name>
    <name evidence="3" type="ORF">FHS67_002896</name>
</gene>
<evidence type="ECO:0000256" key="1">
    <source>
        <dbReference type="SAM" id="MobiDB-lite"/>
    </source>
</evidence>
<reference evidence="3 5" key="2">
    <citation type="submission" date="2020-08" db="EMBL/GenBank/DDBJ databases">
        <title>Genomic Encyclopedia of Type Strains, Phase IV (KMG-IV): sequencing the most valuable type-strain genomes for metagenomic binning, comparative biology and taxonomic classification.</title>
        <authorList>
            <person name="Goeker M."/>
        </authorList>
    </citation>
    <scope>NUCLEOTIDE SEQUENCE [LARGE SCALE GENOMIC DNA]</scope>
    <source>
        <strain evidence="3 5">DSM 10368</strain>
    </source>
</reference>
<evidence type="ECO:0000313" key="5">
    <source>
        <dbReference type="Proteomes" id="UP000577697"/>
    </source>
</evidence>
<dbReference type="Proteomes" id="UP000577697">
    <property type="component" value="Unassembled WGS sequence"/>
</dbReference>
<organism evidence="2 4">
    <name type="scientific">Aminobacter aminovorans</name>
    <name type="common">Chelatobacter heintzii</name>
    <dbReference type="NCBI Taxonomy" id="83263"/>
    <lineage>
        <taxon>Bacteria</taxon>
        <taxon>Pseudomonadati</taxon>
        <taxon>Pseudomonadota</taxon>
        <taxon>Alphaproteobacteria</taxon>
        <taxon>Hyphomicrobiales</taxon>
        <taxon>Phyllobacteriaceae</taxon>
        <taxon>Aminobacter</taxon>
    </lineage>
</organism>
<name>A0AAC8YLZ3_AMIAI</name>
<proteinExistence type="predicted"/>
<dbReference type="EMBL" id="CP015005">
    <property type="protein sequence ID" value="AMS40494.1"/>
    <property type="molecule type" value="Genomic_DNA"/>
</dbReference>
<dbReference type="EMBL" id="JACICB010000009">
    <property type="protein sequence ID" value="MBB3706574.1"/>
    <property type="molecule type" value="Genomic_DNA"/>
</dbReference>
<evidence type="ECO:0000313" key="3">
    <source>
        <dbReference type="EMBL" id="MBB3706574.1"/>
    </source>
</evidence>
<evidence type="ECO:0000313" key="2">
    <source>
        <dbReference type="EMBL" id="AMS40494.1"/>
    </source>
</evidence>
<evidence type="ECO:0000313" key="4">
    <source>
        <dbReference type="Proteomes" id="UP000075755"/>
    </source>
</evidence>
<protein>
    <submittedName>
        <fullName evidence="2">Excisionase</fullName>
    </submittedName>
</protein>
<sequence>MPNAYSPRTLALEWQCSERHIRNLIERGELKAFHLGGKLLRIEAAEAEAFKSRNATIQEPEPSETAPKMDDAPAQPQRSRAARLDYPLRQLKATKNQFGQERGAEEPAE</sequence>
<feature type="region of interest" description="Disordered" evidence="1">
    <location>
        <begin position="51"/>
        <end position="109"/>
    </location>
</feature>
<dbReference type="Proteomes" id="UP000075755">
    <property type="component" value="Chromosome"/>
</dbReference>
<keyword evidence="5" id="KW-1185">Reference proteome</keyword>
<reference evidence="2 4" key="1">
    <citation type="submission" date="2016-03" db="EMBL/GenBank/DDBJ databases">
        <title>Complete genome of Aminobacter aminovorans KCTC 2477.</title>
        <authorList>
            <person name="Kim K.M."/>
        </authorList>
    </citation>
    <scope>NUCLEOTIDE SEQUENCE [LARGE SCALE GENOMIC DNA]</scope>
    <source>
        <strain evidence="2 4">KCTC 2477</strain>
    </source>
</reference>
<dbReference type="AlphaFoldDB" id="A0AAC8YLZ3"/>